<dbReference type="InterPro" id="IPR019794">
    <property type="entry name" value="Peroxidases_AS"/>
</dbReference>
<dbReference type="Gene3D" id="1.10.420.10">
    <property type="entry name" value="Peroxidase, domain 2"/>
    <property type="match status" value="1"/>
</dbReference>
<comment type="similarity">
    <text evidence="18">Belongs to the peroxidase family. Classical plant (class III) peroxidase subfamily.</text>
</comment>
<evidence type="ECO:0000256" key="6">
    <source>
        <dbReference type="ARBA" id="ARBA00022617"/>
    </source>
</evidence>
<keyword evidence="18" id="KW-0732">Signal</keyword>
<comment type="cofactor">
    <cofactor evidence="15 18">
        <name>heme b</name>
        <dbReference type="ChEBI" id="CHEBI:60344"/>
    </cofactor>
    <text evidence="15 18">Binds 1 heme b (iron(II)-protoporphyrin IX) group per subunit.</text>
</comment>
<evidence type="ECO:0000256" key="18">
    <source>
        <dbReference type="RuleBase" id="RU362060"/>
    </source>
</evidence>
<dbReference type="FunFam" id="1.10.420.10:FF:000008">
    <property type="entry name" value="Peroxidase"/>
    <property type="match status" value="1"/>
</dbReference>
<organism evidence="21 22">
    <name type="scientific">Papaver somniferum</name>
    <name type="common">Opium poppy</name>
    <dbReference type="NCBI Taxonomy" id="3469"/>
    <lineage>
        <taxon>Eukaryota</taxon>
        <taxon>Viridiplantae</taxon>
        <taxon>Streptophyta</taxon>
        <taxon>Embryophyta</taxon>
        <taxon>Tracheophyta</taxon>
        <taxon>Spermatophyta</taxon>
        <taxon>Magnoliopsida</taxon>
        <taxon>Ranunculales</taxon>
        <taxon>Papaveraceae</taxon>
        <taxon>Papaveroideae</taxon>
        <taxon>Papaver</taxon>
    </lineage>
</organism>
<evidence type="ECO:0000256" key="19">
    <source>
        <dbReference type="SAM" id="MobiDB-lite"/>
    </source>
</evidence>
<evidence type="ECO:0000313" key="22">
    <source>
        <dbReference type="Proteomes" id="UP000316621"/>
    </source>
</evidence>
<feature type="binding site" evidence="15">
    <location>
        <position position="118"/>
    </location>
    <ligand>
        <name>Ca(2+)</name>
        <dbReference type="ChEBI" id="CHEBI:29108"/>
        <label>1</label>
    </ligand>
</feature>
<dbReference type="CDD" id="cd00693">
    <property type="entry name" value="secretory_peroxidase"/>
    <property type="match status" value="1"/>
</dbReference>
<dbReference type="InterPro" id="IPR002016">
    <property type="entry name" value="Haem_peroxidase"/>
</dbReference>
<evidence type="ECO:0000313" key="21">
    <source>
        <dbReference type="EMBL" id="RZC61326.1"/>
    </source>
</evidence>
<sequence length="370" mass="40881">MMRIASTTPLLVTLSLFVLIGSFHIEVCNGDLESLLSSWMRPGKGNGRGDREGDKEVGGENQGDIGGLKMKFYENICPHVDVEKIVETITWKNASGNPSLGAKLLRMHFHDCFVTGCDASILLDPSTNKASPQVEKEAGPNLSVSGYELIDEIKTRLEKECRETVSCADIIALATRDAVSFQFQKRMWEVPLGRRDGRTSLASEAFKNLPSPSSNFKLLQDAFDDKGLDIRDLVALSGAHTLGITQCGMISTRLFNFTGRGDTDPSIEKSYAETLRSKCRQSFETELEMDPGSSKFFDGNYFKIVNQKKGIFESDATLLTNSFAASLVKEFEDNNKFFAAFATSMVKLGGTGVLTRKNEGEIRRDCRFVN</sequence>
<feature type="binding site" evidence="14">
    <location>
        <position position="210"/>
    </location>
    <ligand>
        <name>substrate</name>
    </ligand>
</feature>
<feature type="binding site" evidence="15">
    <location>
        <position position="290"/>
    </location>
    <ligand>
        <name>Ca(2+)</name>
        <dbReference type="ChEBI" id="CHEBI:29108"/>
        <label>2</label>
    </ligand>
</feature>
<keyword evidence="11" id="KW-0325">Glycoprotein</keyword>
<evidence type="ECO:0000256" key="16">
    <source>
        <dbReference type="PIRSR" id="PIRSR600823-4"/>
    </source>
</evidence>
<comment type="similarity">
    <text evidence="3">Belongs to the peroxidase family. Ascorbate peroxidase subfamily.</text>
</comment>
<dbReference type="SUPFAM" id="SSF48113">
    <property type="entry name" value="Heme-dependent peroxidases"/>
    <property type="match status" value="1"/>
</dbReference>
<evidence type="ECO:0000256" key="3">
    <source>
        <dbReference type="ARBA" id="ARBA00006873"/>
    </source>
</evidence>
<dbReference type="GO" id="GO:0042744">
    <property type="term" value="P:hydrogen peroxide catabolic process"/>
    <property type="evidence" value="ECO:0007669"/>
    <property type="project" value="UniProtKB-KW"/>
</dbReference>
<feature type="binding site" evidence="15">
    <location>
        <position position="116"/>
    </location>
    <ligand>
        <name>Ca(2+)</name>
        <dbReference type="ChEBI" id="CHEBI:29108"/>
        <label>1</label>
    </ligand>
</feature>
<dbReference type="GO" id="GO:0046872">
    <property type="term" value="F:metal ion binding"/>
    <property type="evidence" value="ECO:0007669"/>
    <property type="project" value="UniProtKB-UniRule"/>
</dbReference>
<feature type="compositionally biased region" description="Basic and acidic residues" evidence="19">
    <location>
        <begin position="47"/>
        <end position="58"/>
    </location>
</feature>
<evidence type="ECO:0000256" key="9">
    <source>
        <dbReference type="ARBA" id="ARBA00023004"/>
    </source>
</evidence>
<feature type="binding site" evidence="15">
    <location>
        <position position="135"/>
    </location>
    <ligand>
        <name>Ca(2+)</name>
        <dbReference type="ChEBI" id="CHEBI:29108"/>
        <label>1</label>
    </ligand>
</feature>
<dbReference type="PROSITE" id="PS00435">
    <property type="entry name" value="PEROXIDASE_1"/>
    <property type="match status" value="1"/>
</dbReference>
<dbReference type="Pfam" id="PF00141">
    <property type="entry name" value="peroxidase"/>
    <property type="match status" value="1"/>
</dbReference>
<feature type="disulfide bond" evidence="17">
    <location>
        <begin position="167"/>
        <end position="366"/>
    </location>
</feature>
<evidence type="ECO:0000259" key="20">
    <source>
        <dbReference type="PROSITE" id="PS50873"/>
    </source>
</evidence>
<feature type="signal peptide" evidence="18">
    <location>
        <begin position="1"/>
        <end position="30"/>
    </location>
</feature>
<keyword evidence="12 18" id="KW-0376">Hydrogen peroxide</keyword>
<feature type="disulfide bond" evidence="17">
    <location>
        <begin position="247"/>
        <end position="279"/>
    </location>
</feature>
<evidence type="ECO:0000256" key="8">
    <source>
        <dbReference type="ARBA" id="ARBA00023002"/>
    </source>
</evidence>
<dbReference type="EMBL" id="CM010719">
    <property type="protein sequence ID" value="RZC61326.1"/>
    <property type="molecule type" value="Genomic_DNA"/>
</dbReference>
<dbReference type="PRINTS" id="PR00458">
    <property type="entry name" value="PEROXIDASE"/>
</dbReference>
<keyword evidence="9 15" id="KW-0408">Iron</keyword>
<dbReference type="GO" id="GO:0005576">
    <property type="term" value="C:extracellular region"/>
    <property type="evidence" value="ECO:0007669"/>
    <property type="project" value="UniProtKB-SubCell"/>
</dbReference>
<feature type="binding site" evidence="15">
    <location>
        <position position="120"/>
    </location>
    <ligand>
        <name>Ca(2+)</name>
        <dbReference type="ChEBI" id="CHEBI:29108"/>
        <label>1</label>
    </ligand>
</feature>
<feature type="active site" description="Proton acceptor" evidence="13">
    <location>
        <position position="110"/>
    </location>
</feature>
<evidence type="ECO:0000256" key="13">
    <source>
        <dbReference type="PIRSR" id="PIRSR600823-1"/>
    </source>
</evidence>
<feature type="binding site" description="axial binding residue" evidence="15">
    <location>
        <position position="240"/>
    </location>
    <ligand>
        <name>heme b</name>
        <dbReference type="ChEBI" id="CHEBI:60344"/>
    </ligand>
    <ligandPart>
        <name>Fe</name>
        <dbReference type="ChEBI" id="CHEBI:18248"/>
    </ligandPart>
</feature>
<dbReference type="InterPro" id="IPR010255">
    <property type="entry name" value="Haem_peroxidase_sf"/>
</dbReference>
<protein>
    <recommendedName>
        <fullName evidence="18">Peroxidase</fullName>
        <ecNumber evidence="18">1.11.1.7</ecNumber>
    </recommendedName>
</protein>
<dbReference type="Proteomes" id="UP000316621">
    <property type="component" value="Chromosome 5"/>
</dbReference>
<evidence type="ECO:0000256" key="11">
    <source>
        <dbReference type="ARBA" id="ARBA00023180"/>
    </source>
</evidence>
<evidence type="ECO:0000256" key="12">
    <source>
        <dbReference type="ARBA" id="ARBA00023324"/>
    </source>
</evidence>
<evidence type="ECO:0000256" key="4">
    <source>
        <dbReference type="ARBA" id="ARBA00022525"/>
    </source>
</evidence>
<keyword evidence="10 17" id="KW-1015">Disulfide bond</keyword>
<dbReference type="STRING" id="3469.A0A4Y7JL79"/>
<keyword evidence="7 15" id="KW-0479">Metal-binding</keyword>
<dbReference type="InterPro" id="IPR033905">
    <property type="entry name" value="Secretory_peroxidase"/>
</dbReference>
<evidence type="ECO:0000256" key="2">
    <source>
        <dbReference type="ARBA" id="ARBA00002322"/>
    </source>
</evidence>
<dbReference type="AlphaFoldDB" id="A0A4Y7JL79"/>
<dbReference type="Gene3D" id="1.10.520.10">
    <property type="match status" value="1"/>
</dbReference>
<dbReference type="GO" id="GO:0006979">
    <property type="term" value="P:response to oxidative stress"/>
    <property type="evidence" value="ECO:0007669"/>
    <property type="project" value="UniProtKB-UniRule"/>
</dbReference>
<keyword evidence="15 18" id="KW-0106">Calcium</keyword>
<evidence type="ECO:0000256" key="17">
    <source>
        <dbReference type="PIRSR" id="PIRSR600823-5"/>
    </source>
</evidence>
<dbReference type="EC" id="1.11.1.7" evidence="18"/>
<feature type="chain" id="PRO_5021513999" description="Peroxidase" evidence="18">
    <location>
        <begin position="31"/>
        <end position="370"/>
    </location>
</feature>
<comment type="catalytic activity">
    <reaction evidence="1 18">
        <text>2 a phenolic donor + H2O2 = 2 a phenolic radical donor + 2 H2O</text>
        <dbReference type="Rhea" id="RHEA:56136"/>
        <dbReference type="ChEBI" id="CHEBI:15377"/>
        <dbReference type="ChEBI" id="CHEBI:16240"/>
        <dbReference type="ChEBI" id="CHEBI:139520"/>
        <dbReference type="ChEBI" id="CHEBI:139521"/>
        <dbReference type="EC" id="1.11.1.7"/>
    </reaction>
</comment>
<keyword evidence="5 18" id="KW-0575">Peroxidase</keyword>
<keyword evidence="6 18" id="KW-0349">Heme</keyword>
<evidence type="ECO:0000256" key="5">
    <source>
        <dbReference type="ARBA" id="ARBA00022559"/>
    </source>
</evidence>
<dbReference type="Gramene" id="RZC61326">
    <property type="protein sequence ID" value="RZC61326"/>
    <property type="gene ID" value="C5167_023090"/>
</dbReference>
<dbReference type="PRINTS" id="PR00461">
    <property type="entry name" value="PLPEROXIDASE"/>
</dbReference>
<feature type="disulfide bond" evidence="17">
    <location>
        <begin position="77"/>
        <end position="161"/>
    </location>
</feature>
<dbReference type="OMA" id="RKQCRQV"/>
<keyword evidence="22" id="KW-1185">Reference proteome</keyword>
<evidence type="ECO:0000256" key="7">
    <source>
        <dbReference type="ARBA" id="ARBA00022723"/>
    </source>
</evidence>
<feature type="binding site" evidence="15">
    <location>
        <position position="241"/>
    </location>
    <ligand>
        <name>Ca(2+)</name>
        <dbReference type="ChEBI" id="CHEBI:29108"/>
        <label>2</label>
    </ligand>
</feature>
<feature type="binding site" evidence="15">
    <location>
        <position position="298"/>
    </location>
    <ligand>
        <name>Ca(2+)</name>
        <dbReference type="ChEBI" id="CHEBI:29108"/>
        <label>2</label>
    </ligand>
</feature>
<comment type="cofactor">
    <cofactor evidence="15 18">
        <name>Ca(2+)</name>
        <dbReference type="ChEBI" id="CHEBI:29108"/>
    </cofactor>
    <text evidence="15 18">Binds 2 calcium ions per subunit.</text>
</comment>
<comment type="subcellular location">
    <subcellularLocation>
        <location evidence="18">Secreted</location>
    </subcellularLocation>
</comment>
<evidence type="ECO:0000256" key="1">
    <source>
        <dbReference type="ARBA" id="ARBA00000189"/>
    </source>
</evidence>
<gene>
    <name evidence="21" type="ORF">C5167_023090</name>
</gene>
<dbReference type="PROSITE" id="PS00436">
    <property type="entry name" value="PEROXIDASE_2"/>
    <property type="match status" value="1"/>
</dbReference>
<dbReference type="PROSITE" id="PS50873">
    <property type="entry name" value="PEROXIDASE_4"/>
    <property type="match status" value="1"/>
</dbReference>
<dbReference type="OrthoDB" id="2113341at2759"/>
<evidence type="ECO:0000256" key="10">
    <source>
        <dbReference type="ARBA" id="ARBA00023157"/>
    </source>
</evidence>
<feature type="binding site" evidence="15">
    <location>
        <position position="111"/>
    </location>
    <ligand>
        <name>Ca(2+)</name>
        <dbReference type="ChEBI" id="CHEBI:29108"/>
        <label>1</label>
    </ligand>
</feature>
<feature type="domain" description="Plant heme peroxidase family profile" evidence="20">
    <location>
        <begin position="67"/>
        <end position="370"/>
    </location>
</feature>
<dbReference type="PANTHER" id="PTHR31235">
    <property type="entry name" value="PEROXIDASE 25-RELATED"/>
    <property type="match status" value="1"/>
</dbReference>
<feature type="binding site" evidence="15">
    <location>
        <position position="114"/>
    </location>
    <ligand>
        <name>Ca(2+)</name>
        <dbReference type="ChEBI" id="CHEBI:29108"/>
        <label>1</label>
    </ligand>
</feature>
<comment type="function">
    <text evidence="2">Removal of H(2)O(2), oxidation of toxic reductants, biosynthesis and degradation of lignin, suberization, auxin catabolism, response to environmental stresses such as wounding, pathogen attack and oxidative stress. These functions might be dependent on each isozyme/isoform in each plant tissue.</text>
</comment>
<feature type="disulfide bond" evidence="17">
    <location>
        <begin position="112"/>
        <end position="117"/>
    </location>
</feature>
<proteinExistence type="inferred from homology"/>
<evidence type="ECO:0000256" key="15">
    <source>
        <dbReference type="PIRSR" id="PIRSR600823-3"/>
    </source>
</evidence>
<name>A0A4Y7JL79_PAPSO</name>
<accession>A0A4Y7JL79</accession>
<feature type="site" description="Transition state stabilizer" evidence="16">
    <location>
        <position position="106"/>
    </location>
</feature>
<feature type="region of interest" description="Disordered" evidence="19">
    <location>
        <begin position="41"/>
        <end position="62"/>
    </location>
</feature>
<evidence type="ECO:0000256" key="14">
    <source>
        <dbReference type="PIRSR" id="PIRSR600823-2"/>
    </source>
</evidence>
<dbReference type="InterPro" id="IPR019793">
    <property type="entry name" value="Peroxidases_heam-ligand_BS"/>
</dbReference>
<reference evidence="21 22" key="1">
    <citation type="journal article" date="2018" name="Science">
        <title>The opium poppy genome and morphinan production.</title>
        <authorList>
            <person name="Guo L."/>
            <person name="Winzer T."/>
            <person name="Yang X."/>
            <person name="Li Y."/>
            <person name="Ning Z."/>
            <person name="He Z."/>
            <person name="Teodor R."/>
            <person name="Lu Y."/>
            <person name="Bowser T.A."/>
            <person name="Graham I.A."/>
            <person name="Ye K."/>
        </authorList>
    </citation>
    <scope>NUCLEOTIDE SEQUENCE [LARGE SCALE GENOMIC DNA]</scope>
    <source>
        <strain evidence="22">cv. HN1</strain>
        <tissue evidence="21">Leaves</tissue>
    </source>
</reference>
<keyword evidence="4 18" id="KW-0964">Secreted</keyword>
<dbReference type="InterPro" id="IPR000823">
    <property type="entry name" value="Peroxidase_pln"/>
</dbReference>
<dbReference type="GO" id="GO:0140825">
    <property type="term" value="F:lactoperoxidase activity"/>
    <property type="evidence" value="ECO:0007669"/>
    <property type="project" value="UniProtKB-EC"/>
</dbReference>
<dbReference type="GO" id="GO:0020037">
    <property type="term" value="F:heme binding"/>
    <property type="evidence" value="ECO:0007669"/>
    <property type="project" value="UniProtKB-UniRule"/>
</dbReference>
<keyword evidence="8 18" id="KW-0560">Oxidoreductase</keyword>